<dbReference type="EMBL" id="BDGG01000006">
    <property type="protein sequence ID" value="GAV00546.1"/>
    <property type="molecule type" value="Genomic_DNA"/>
</dbReference>
<dbReference type="InterPro" id="IPR000197">
    <property type="entry name" value="Znf_TAZ"/>
</dbReference>
<dbReference type="Proteomes" id="UP000186922">
    <property type="component" value="Unassembled WGS sequence"/>
</dbReference>
<evidence type="ECO:0000256" key="8">
    <source>
        <dbReference type="ARBA" id="ARBA00023015"/>
    </source>
</evidence>
<dbReference type="OrthoDB" id="899at2759"/>
<organism evidence="15 16">
    <name type="scientific">Ramazzottius varieornatus</name>
    <name type="common">Water bear</name>
    <name type="synonym">Tardigrade</name>
    <dbReference type="NCBI Taxonomy" id="947166"/>
    <lineage>
        <taxon>Eukaryota</taxon>
        <taxon>Metazoa</taxon>
        <taxon>Ecdysozoa</taxon>
        <taxon>Tardigrada</taxon>
        <taxon>Eutardigrada</taxon>
        <taxon>Parachela</taxon>
        <taxon>Hypsibioidea</taxon>
        <taxon>Ramazzottiidae</taxon>
        <taxon>Ramazzottius</taxon>
    </lineage>
</organism>
<evidence type="ECO:0000313" key="15">
    <source>
        <dbReference type="EMBL" id="GAV00546.1"/>
    </source>
</evidence>
<dbReference type="InterPro" id="IPR013178">
    <property type="entry name" value="Histone_AcTrfase_Rtt109/CBP"/>
</dbReference>
<dbReference type="GO" id="GO:0008270">
    <property type="term" value="F:zinc ion binding"/>
    <property type="evidence" value="ECO:0007669"/>
    <property type="project" value="UniProtKB-KW"/>
</dbReference>
<evidence type="ECO:0000256" key="9">
    <source>
        <dbReference type="ARBA" id="ARBA00023163"/>
    </source>
</evidence>
<comment type="catalytic activity">
    <reaction evidence="11">
        <text>L-lysyl-[protein] + acetyl-CoA = N(6)-acetyl-L-lysyl-[protein] + CoA + H(+)</text>
        <dbReference type="Rhea" id="RHEA:45948"/>
        <dbReference type="Rhea" id="RHEA-COMP:9752"/>
        <dbReference type="Rhea" id="RHEA-COMP:10731"/>
        <dbReference type="ChEBI" id="CHEBI:15378"/>
        <dbReference type="ChEBI" id="CHEBI:29969"/>
        <dbReference type="ChEBI" id="CHEBI:57287"/>
        <dbReference type="ChEBI" id="CHEBI:57288"/>
        <dbReference type="ChEBI" id="CHEBI:61930"/>
        <dbReference type="EC" id="2.3.1.48"/>
    </reaction>
</comment>
<dbReference type="Pfam" id="PF02135">
    <property type="entry name" value="zf-TAZ"/>
    <property type="match status" value="1"/>
</dbReference>
<evidence type="ECO:0000256" key="3">
    <source>
        <dbReference type="ARBA" id="ARBA00022679"/>
    </source>
</evidence>
<feature type="compositionally biased region" description="Low complexity" evidence="13">
    <location>
        <begin position="190"/>
        <end position="209"/>
    </location>
</feature>
<dbReference type="GO" id="GO:0045944">
    <property type="term" value="P:positive regulation of transcription by RNA polymerase II"/>
    <property type="evidence" value="ECO:0007669"/>
    <property type="project" value="TreeGrafter"/>
</dbReference>
<keyword evidence="10" id="KW-0539">Nucleus</keyword>
<dbReference type="Gene3D" id="1.20.1020.10">
    <property type="entry name" value="TAZ domain"/>
    <property type="match status" value="1"/>
</dbReference>
<dbReference type="SMART" id="SM00551">
    <property type="entry name" value="ZnF_TAZ"/>
    <property type="match status" value="1"/>
</dbReference>
<dbReference type="GO" id="GO:0004402">
    <property type="term" value="F:histone acetyltransferase activity"/>
    <property type="evidence" value="ECO:0007669"/>
    <property type="project" value="InterPro"/>
</dbReference>
<evidence type="ECO:0000259" key="14">
    <source>
        <dbReference type="PROSITE" id="PS50134"/>
    </source>
</evidence>
<protein>
    <recommendedName>
        <fullName evidence="2">histone acetyltransferase</fullName>
        <ecNumber evidence="2">2.3.1.48</ecNumber>
    </recommendedName>
</protein>
<evidence type="ECO:0000256" key="1">
    <source>
        <dbReference type="ARBA" id="ARBA00004123"/>
    </source>
</evidence>
<comment type="caution">
    <text evidence="15">The sequence shown here is derived from an EMBL/GenBank/DDBJ whole genome shotgun (WGS) entry which is preliminary data.</text>
</comment>
<evidence type="ECO:0000256" key="10">
    <source>
        <dbReference type="ARBA" id="ARBA00023242"/>
    </source>
</evidence>
<dbReference type="PROSITE" id="PS50134">
    <property type="entry name" value="ZF_TAZ"/>
    <property type="match status" value="1"/>
</dbReference>
<sequence length="553" mass="60990">MSSVIPSLVSSGSYPTVEESRRRRETIRRHLLVFVYAERCREGSLPYANHSGLLHSDAPPAEMLCTDSYCLSIRQLLYHMNTCRNGRNCTVTNCATTTAIFGHWKSCVAAECPVCLPIRDILQRPNQDEIVARAFATVNSVPPSVQAVPAQSPLNLSTTSRSQLPPQSSPAMPGAFSQPLLTQMLRRKLSSSSNSSTTSTSPSSAQTGPSPQPHRFQIPLNIAMRTGKARRVLSDNLLRQVFGPLYEPNLKSVAIYYSIVVQIEAVEEAIFAATGHSKESYDKAIADHLPVLRQQFHEQLKVLSESFEKSPVTPENAQCQNVKAQSSSTGVFPASALCSSPQVQCDEFSRRPPGEYLDQLASCNTDLQKSDMNQDSKSDQTTSENSPIVSTRSPPDLTNTAPGNFPLEQPDSVLPYLTQADTAQERSDSSRLELPPLRIDETVEQIEYTLGRVSPVRSPETTSAETESLPVPERVLETWLPKSIVDMLPVPSFLLNEEDIAFLRKASASSGISLERFCAEFTTENIRQAEKDVELMYRFLGMGYVVFGPEVPE</sequence>
<feature type="compositionally biased region" description="Basic and acidic residues" evidence="13">
    <location>
        <begin position="369"/>
        <end position="378"/>
    </location>
</feature>
<feature type="compositionally biased region" description="Polar residues" evidence="13">
    <location>
        <begin position="152"/>
        <end position="170"/>
    </location>
</feature>
<evidence type="ECO:0000313" key="16">
    <source>
        <dbReference type="Proteomes" id="UP000186922"/>
    </source>
</evidence>
<evidence type="ECO:0000256" key="11">
    <source>
        <dbReference type="ARBA" id="ARBA00048017"/>
    </source>
</evidence>
<dbReference type="GO" id="GO:0031490">
    <property type="term" value="F:chromatin DNA binding"/>
    <property type="evidence" value="ECO:0007669"/>
    <property type="project" value="TreeGrafter"/>
</dbReference>
<dbReference type="GO" id="GO:0003713">
    <property type="term" value="F:transcription coactivator activity"/>
    <property type="evidence" value="ECO:0007669"/>
    <property type="project" value="TreeGrafter"/>
</dbReference>
<keyword evidence="9" id="KW-0804">Transcription</keyword>
<keyword evidence="4 12" id="KW-0479">Metal-binding</keyword>
<keyword evidence="8" id="KW-0805">Transcription regulation</keyword>
<dbReference type="SUPFAM" id="SSF57933">
    <property type="entry name" value="TAZ domain"/>
    <property type="match status" value="1"/>
</dbReference>
<dbReference type="GO" id="GO:0005634">
    <property type="term" value="C:nucleus"/>
    <property type="evidence" value="ECO:0007669"/>
    <property type="project" value="UniProtKB-SubCell"/>
</dbReference>
<evidence type="ECO:0000256" key="7">
    <source>
        <dbReference type="ARBA" id="ARBA00022853"/>
    </source>
</evidence>
<evidence type="ECO:0000256" key="2">
    <source>
        <dbReference type="ARBA" id="ARBA00013184"/>
    </source>
</evidence>
<feature type="region of interest" description="Disordered" evidence="13">
    <location>
        <begin position="369"/>
        <end position="411"/>
    </location>
</feature>
<evidence type="ECO:0000256" key="6">
    <source>
        <dbReference type="ARBA" id="ARBA00022833"/>
    </source>
</evidence>
<dbReference type="AlphaFoldDB" id="A0A1D1VIC4"/>
<keyword evidence="3" id="KW-0808">Transferase</keyword>
<dbReference type="STRING" id="947166.A0A1D1VIC4"/>
<evidence type="ECO:0000256" key="13">
    <source>
        <dbReference type="SAM" id="MobiDB-lite"/>
    </source>
</evidence>
<name>A0A1D1VIC4_RAMVA</name>
<comment type="subcellular location">
    <subcellularLocation>
        <location evidence="1">Nucleus</location>
    </subcellularLocation>
</comment>
<accession>A0A1D1VIC4</accession>
<evidence type="ECO:0000256" key="4">
    <source>
        <dbReference type="ARBA" id="ARBA00022723"/>
    </source>
</evidence>
<dbReference type="InterPro" id="IPR035898">
    <property type="entry name" value="TAZ_dom_sf"/>
</dbReference>
<reference evidence="15 16" key="1">
    <citation type="journal article" date="2016" name="Nat. Commun.">
        <title>Extremotolerant tardigrade genome and improved radiotolerance of human cultured cells by tardigrade-unique protein.</title>
        <authorList>
            <person name="Hashimoto T."/>
            <person name="Horikawa D.D."/>
            <person name="Saito Y."/>
            <person name="Kuwahara H."/>
            <person name="Kozuka-Hata H."/>
            <person name="Shin-I T."/>
            <person name="Minakuchi Y."/>
            <person name="Ohishi K."/>
            <person name="Motoyama A."/>
            <person name="Aizu T."/>
            <person name="Enomoto A."/>
            <person name="Kondo K."/>
            <person name="Tanaka S."/>
            <person name="Hara Y."/>
            <person name="Koshikawa S."/>
            <person name="Sagara H."/>
            <person name="Miura T."/>
            <person name="Yokobori S."/>
            <person name="Miyagawa K."/>
            <person name="Suzuki Y."/>
            <person name="Kubo T."/>
            <person name="Oyama M."/>
            <person name="Kohara Y."/>
            <person name="Fujiyama A."/>
            <person name="Arakawa K."/>
            <person name="Katayama T."/>
            <person name="Toyoda A."/>
            <person name="Kunieda T."/>
        </authorList>
    </citation>
    <scope>NUCLEOTIDE SEQUENCE [LARGE SCALE GENOMIC DNA]</scope>
    <source>
        <strain evidence="15 16">YOKOZUNA-1</strain>
    </source>
</reference>
<feature type="domain" description="TAZ-type" evidence="14">
    <location>
        <begin position="20"/>
        <end position="118"/>
    </location>
</feature>
<dbReference type="GO" id="GO:0005667">
    <property type="term" value="C:transcription regulator complex"/>
    <property type="evidence" value="ECO:0007669"/>
    <property type="project" value="TreeGrafter"/>
</dbReference>
<dbReference type="PANTHER" id="PTHR13808">
    <property type="entry name" value="CBP/P300-RELATED"/>
    <property type="match status" value="1"/>
</dbReference>
<proteinExistence type="predicted"/>
<evidence type="ECO:0000256" key="12">
    <source>
        <dbReference type="PROSITE-ProRule" id="PRU00203"/>
    </source>
</evidence>
<dbReference type="GO" id="GO:0000123">
    <property type="term" value="C:histone acetyltransferase complex"/>
    <property type="evidence" value="ECO:0007669"/>
    <property type="project" value="TreeGrafter"/>
</dbReference>
<feature type="zinc finger region" description="TAZ-type" evidence="12">
    <location>
        <begin position="20"/>
        <end position="118"/>
    </location>
</feature>
<keyword evidence="6 12" id="KW-0862">Zinc</keyword>
<keyword evidence="5 12" id="KW-0863">Zinc-finger</keyword>
<gene>
    <name evidence="15" type="primary">RvY_11377-1</name>
    <name evidence="15" type="synonym">RvY_11377.1</name>
    <name evidence="15" type="ORF">RvY_11377</name>
</gene>
<feature type="compositionally biased region" description="Polar residues" evidence="13">
    <location>
        <begin position="379"/>
        <end position="402"/>
    </location>
</feature>
<evidence type="ECO:0000256" key="5">
    <source>
        <dbReference type="ARBA" id="ARBA00022771"/>
    </source>
</evidence>
<dbReference type="EC" id="2.3.1.48" evidence="2"/>
<keyword evidence="7" id="KW-0156">Chromatin regulator</keyword>
<feature type="region of interest" description="Disordered" evidence="13">
    <location>
        <begin position="146"/>
        <end position="216"/>
    </location>
</feature>
<dbReference type="PANTHER" id="PTHR13808:SF1">
    <property type="entry name" value="HISTONE ACETYLTRANSFERASE"/>
    <property type="match status" value="1"/>
</dbReference>
<keyword evidence="16" id="KW-1185">Reference proteome</keyword>